<dbReference type="HOGENOM" id="CLU_3200143_0_0_11"/>
<keyword evidence="2" id="KW-1185">Reference proteome</keyword>
<reference evidence="1 2" key="1">
    <citation type="submission" date="2011-05" db="EMBL/GenBank/DDBJ databases">
        <title>Complete sequence of chromosome of Frankia symbiont of Datisca glomerata.</title>
        <authorList>
            <consortium name="US DOE Joint Genome Institute"/>
            <person name="Lucas S."/>
            <person name="Han J."/>
            <person name="Lapidus A."/>
            <person name="Cheng J.-F."/>
            <person name="Goodwin L."/>
            <person name="Pitluck S."/>
            <person name="Peters L."/>
            <person name="Mikhailova N."/>
            <person name="Chertkov O."/>
            <person name="Teshima H."/>
            <person name="Han C."/>
            <person name="Tapia R."/>
            <person name="Land M."/>
            <person name="Hauser L."/>
            <person name="Kyrpides N."/>
            <person name="Ivanova N."/>
            <person name="Pagani I."/>
            <person name="Berry A."/>
            <person name="Pawlowski K."/>
            <person name="Persson T."/>
            <person name="Vanden Heuvel B."/>
            <person name="Benson D."/>
            <person name="Woyke T."/>
        </authorList>
    </citation>
    <scope>NUCLEOTIDE SEQUENCE [LARGE SCALE GENOMIC DNA]</scope>
    <source>
        <strain evidence="2">4085684</strain>
    </source>
</reference>
<proteinExistence type="predicted"/>
<gene>
    <name evidence="1" type="ordered locus">FsymDg_4156</name>
</gene>
<dbReference type="Proteomes" id="UP000001549">
    <property type="component" value="Chromosome"/>
</dbReference>
<name>F8AWY2_9ACTN</name>
<accession>F8AWY2</accession>
<organism evidence="1 2">
    <name type="scientific">Candidatus Protofrankia datiscae</name>
    <dbReference type="NCBI Taxonomy" id="2716812"/>
    <lineage>
        <taxon>Bacteria</taxon>
        <taxon>Bacillati</taxon>
        <taxon>Actinomycetota</taxon>
        <taxon>Actinomycetes</taxon>
        <taxon>Frankiales</taxon>
        <taxon>Frankiaceae</taxon>
        <taxon>Protofrankia</taxon>
    </lineage>
</organism>
<dbReference type="KEGG" id="fsy:FsymDg_4156"/>
<evidence type="ECO:0000313" key="1">
    <source>
        <dbReference type="EMBL" id="AEH11426.1"/>
    </source>
</evidence>
<dbReference type="RefSeq" id="WP_013875294.1">
    <property type="nucleotide sequence ID" value="NC_015656.1"/>
</dbReference>
<protein>
    <submittedName>
        <fullName evidence="1">Uncharacterized protein</fullName>
    </submittedName>
</protein>
<evidence type="ECO:0000313" key="2">
    <source>
        <dbReference type="Proteomes" id="UP000001549"/>
    </source>
</evidence>
<dbReference type="STRING" id="656024.FsymDg_4156"/>
<dbReference type="EMBL" id="CP002801">
    <property type="protein sequence ID" value="AEH11426.1"/>
    <property type="molecule type" value="Genomic_DNA"/>
</dbReference>
<dbReference type="AlphaFoldDB" id="F8AWY2"/>
<sequence>MGLRLSQIAEAGEPLTNDPLALLIGMVLDQRVSERTSGMGRSALA</sequence>